<accession>A0A3B0VT63</accession>
<evidence type="ECO:0008006" key="2">
    <source>
        <dbReference type="Google" id="ProtNLM"/>
    </source>
</evidence>
<reference evidence="1" key="1">
    <citation type="submission" date="2018-06" db="EMBL/GenBank/DDBJ databases">
        <authorList>
            <person name="Zhirakovskaya E."/>
        </authorList>
    </citation>
    <scope>NUCLEOTIDE SEQUENCE</scope>
</reference>
<dbReference type="EMBL" id="UOEX01000132">
    <property type="protein sequence ID" value="VAW35466.1"/>
    <property type="molecule type" value="Genomic_DNA"/>
</dbReference>
<evidence type="ECO:0000313" key="1">
    <source>
        <dbReference type="EMBL" id="VAW35466.1"/>
    </source>
</evidence>
<dbReference type="AlphaFoldDB" id="A0A3B0VT63"/>
<name>A0A3B0VT63_9ZZZZ</name>
<sequence>MKLFIDNDLAGLLRRVIFIALVSLCSLAALAAPRAKAAGEAVLRDLVVTNSSRDLLLYLRVENAFKTELLTGVQNGLPLTFSFQIKLNMERGTWFNKEIYSGTVKHTLLYDNLKKQYTVITAEKSAAFITTKLSEAERVMAQLNGVKIVPLSALEPDRHYILKARVVVEKKSLPFNFSYLIPFSFWNLETDWYSVEFRY</sequence>
<proteinExistence type="predicted"/>
<organism evidence="1">
    <name type="scientific">hydrothermal vent metagenome</name>
    <dbReference type="NCBI Taxonomy" id="652676"/>
    <lineage>
        <taxon>unclassified sequences</taxon>
        <taxon>metagenomes</taxon>
        <taxon>ecological metagenomes</taxon>
    </lineage>
</organism>
<gene>
    <name evidence="1" type="ORF">MNBD_DELTA03-1269</name>
</gene>
<dbReference type="InterPro" id="IPR025500">
    <property type="entry name" value="DUF4390"/>
</dbReference>
<protein>
    <recommendedName>
        <fullName evidence="2">DUF4390 domain-containing protein</fullName>
    </recommendedName>
</protein>
<dbReference type="Pfam" id="PF14334">
    <property type="entry name" value="DUF4390"/>
    <property type="match status" value="1"/>
</dbReference>